<dbReference type="InterPro" id="IPR023591">
    <property type="entry name" value="Ribosomal_uS2_flav_dom_sf"/>
</dbReference>
<dbReference type="PROSITE" id="PS00963">
    <property type="entry name" value="RIBOSOMAL_S2_2"/>
    <property type="match status" value="1"/>
</dbReference>
<dbReference type="Gene3D" id="1.10.287.610">
    <property type="entry name" value="Helix hairpin bin"/>
    <property type="match status" value="1"/>
</dbReference>
<evidence type="ECO:0000313" key="9">
    <source>
        <dbReference type="Proteomes" id="UP001057025"/>
    </source>
</evidence>
<evidence type="ECO:0000256" key="1">
    <source>
        <dbReference type="ARBA" id="ARBA00006242"/>
    </source>
</evidence>
<dbReference type="RefSeq" id="WP_252796645.1">
    <property type="nucleotide sequence ID" value="NZ_CP097118.1"/>
</dbReference>
<name>A0ABY5BSB5_9LACO</name>
<dbReference type="InterPro" id="IPR001865">
    <property type="entry name" value="Ribosomal_uS2"/>
</dbReference>
<evidence type="ECO:0000256" key="2">
    <source>
        <dbReference type="ARBA" id="ARBA00022980"/>
    </source>
</evidence>
<dbReference type="InterPro" id="IPR018130">
    <property type="entry name" value="Ribosomal_uS2_CS"/>
</dbReference>
<organism evidence="8 9">
    <name type="scientific">Fructilactobacillus hinvesii</name>
    <dbReference type="NCBI Taxonomy" id="2940300"/>
    <lineage>
        <taxon>Bacteria</taxon>
        <taxon>Bacillati</taxon>
        <taxon>Bacillota</taxon>
        <taxon>Bacilli</taxon>
        <taxon>Lactobacillales</taxon>
        <taxon>Lactobacillaceae</taxon>
        <taxon>Fructilactobacillus</taxon>
    </lineage>
</organism>
<keyword evidence="3 5" id="KW-0687">Ribonucleoprotein</keyword>
<feature type="region of interest" description="Disordered" evidence="7">
    <location>
        <begin position="225"/>
        <end position="249"/>
    </location>
</feature>
<evidence type="ECO:0000256" key="5">
    <source>
        <dbReference type="HAMAP-Rule" id="MF_00291"/>
    </source>
</evidence>
<keyword evidence="2 5" id="KW-0689">Ribosomal protein</keyword>
<gene>
    <name evidence="5 8" type="primary">rpsB</name>
    <name evidence="8" type="ORF">M3M39_04290</name>
</gene>
<evidence type="ECO:0000256" key="7">
    <source>
        <dbReference type="SAM" id="MobiDB-lite"/>
    </source>
</evidence>
<comment type="similarity">
    <text evidence="1 5 6">Belongs to the universal ribosomal protein uS2 family.</text>
</comment>
<evidence type="ECO:0000256" key="4">
    <source>
        <dbReference type="ARBA" id="ARBA00035256"/>
    </source>
</evidence>
<dbReference type="SUPFAM" id="SSF52313">
    <property type="entry name" value="Ribosomal protein S2"/>
    <property type="match status" value="1"/>
</dbReference>
<dbReference type="PANTHER" id="PTHR12534:SF0">
    <property type="entry name" value="SMALL RIBOSOMAL SUBUNIT PROTEIN US2M"/>
    <property type="match status" value="1"/>
</dbReference>
<dbReference type="InterPro" id="IPR005706">
    <property type="entry name" value="Ribosomal_uS2_bac/mit/plastid"/>
</dbReference>
<sequence>MAVVTMKQLLEAGVHFGHQTRRWNPKMAKYIFTERNGIYIIDLQKTVKLLGVAYNFMKDSAADDAVVLFVGTKKQAQDSVEEEAKRAGAFYVNHRWLGGTLTNWNTIQKRIKYLKDLKKMATDGTFERLPKKEASLLAKQTEKLERFLGGIEDMPKVPDVMFIVDPHKEQIALKEAQKLNIPVIAMVDTNTDPDGIDYVIPSNDDAIRAIRLITSTMADAIIEGRQGEDDVSEASFEQSDEAPASENEE</sequence>
<evidence type="ECO:0000313" key="8">
    <source>
        <dbReference type="EMBL" id="USS87347.1"/>
    </source>
</evidence>
<proteinExistence type="inferred from homology"/>
<dbReference type="Gene3D" id="3.40.50.10490">
    <property type="entry name" value="Glucose-6-phosphate isomerase like protein, domain 1"/>
    <property type="match status" value="1"/>
</dbReference>
<dbReference type="GO" id="GO:0005840">
    <property type="term" value="C:ribosome"/>
    <property type="evidence" value="ECO:0007669"/>
    <property type="project" value="UniProtKB-KW"/>
</dbReference>
<dbReference type="EMBL" id="CP097118">
    <property type="protein sequence ID" value="USS87347.1"/>
    <property type="molecule type" value="Genomic_DNA"/>
</dbReference>
<dbReference type="HAMAP" id="MF_00291_B">
    <property type="entry name" value="Ribosomal_uS2_B"/>
    <property type="match status" value="1"/>
</dbReference>
<dbReference type="NCBIfam" id="TIGR01011">
    <property type="entry name" value="rpsB_bact"/>
    <property type="match status" value="1"/>
</dbReference>
<keyword evidence="9" id="KW-1185">Reference proteome</keyword>
<evidence type="ECO:0000256" key="3">
    <source>
        <dbReference type="ARBA" id="ARBA00023274"/>
    </source>
</evidence>
<accession>A0ABY5BSB5</accession>
<protein>
    <recommendedName>
        <fullName evidence="4 5">Small ribosomal subunit protein uS2</fullName>
    </recommendedName>
</protein>
<dbReference type="Pfam" id="PF00318">
    <property type="entry name" value="Ribosomal_S2"/>
    <property type="match status" value="1"/>
</dbReference>
<dbReference type="PROSITE" id="PS00962">
    <property type="entry name" value="RIBOSOMAL_S2_1"/>
    <property type="match status" value="1"/>
</dbReference>
<dbReference type="Proteomes" id="UP001057025">
    <property type="component" value="Chromosome"/>
</dbReference>
<reference evidence="8" key="1">
    <citation type="submission" date="2022-05" db="EMBL/GenBank/DDBJ databases">
        <authorList>
            <person name="Oliphant S.A."/>
            <person name="Watson-Haigh N.S."/>
            <person name="Sumby K.M."/>
            <person name="Gardner J.M."/>
            <person name="Jiranek V."/>
        </authorList>
    </citation>
    <scope>NUCLEOTIDE SEQUENCE</scope>
    <source>
        <strain evidence="8">KI11_C11</strain>
    </source>
</reference>
<dbReference type="CDD" id="cd01425">
    <property type="entry name" value="RPS2"/>
    <property type="match status" value="1"/>
</dbReference>
<evidence type="ECO:0000256" key="6">
    <source>
        <dbReference type="RuleBase" id="RU003631"/>
    </source>
</evidence>
<dbReference type="PRINTS" id="PR00395">
    <property type="entry name" value="RIBOSOMALS2"/>
</dbReference>
<dbReference type="PANTHER" id="PTHR12534">
    <property type="entry name" value="30S RIBOSOMAL PROTEIN S2 PROKARYOTIC AND ORGANELLAR"/>
    <property type="match status" value="1"/>
</dbReference>